<name>A0ABD1RA08_9LAMI</name>
<dbReference type="Proteomes" id="UP001604336">
    <property type="component" value="Unassembled WGS sequence"/>
</dbReference>
<dbReference type="Pfam" id="PF23011">
    <property type="entry name" value="PHD-1st_NSD"/>
    <property type="match status" value="1"/>
</dbReference>
<keyword evidence="2" id="KW-0479">Metal-binding</keyword>
<dbReference type="Gene3D" id="3.40.630.30">
    <property type="match status" value="1"/>
</dbReference>
<dbReference type="EMBL" id="JBFOLK010000009">
    <property type="protein sequence ID" value="KAL2485247.1"/>
    <property type="molecule type" value="Genomic_DNA"/>
</dbReference>
<dbReference type="InterPro" id="IPR016181">
    <property type="entry name" value="Acyl_CoA_acyltransferase"/>
</dbReference>
<keyword evidence="3 6" id="KW-0863">Zinc-finger</keyword>
<evidence type="ECO:0000256" key="4">
    <source>
        <dbReference type="ARBA" id="ARBA00022833"/>
    </source>
</evidence>
<keyword evidence="4" id="KW-0862">Zinc</keyword>
<dbReference type="GO" id="GO:0005634">
    <property type="term" value="C:nucleus"/>
    <property type="evidence" value="ECO:0007669"/>
    <property type="project" value="UniProtKB-SubCell"/>
</dbReference>
<dbReference type="PROSITE" id="PS01359">
    <property type="entry name" value="ZF_PHD_1"/>
    <property type="match status" value="2"/>
</dbReference>
<keyword evidence="5" id="KW-0539">Nucleus</keyword>
<dbReference type="InterPro" id="IPR019787">
    <property type="entry name" value="Znf_PHD-finger"/>
</dbReference>
<dbReference type="PANTHER" id="PTHR47025">
    <property type="entry name" value="AUTOIMMUNE REGULATOR"/>
    <property type="match status" value="1"/>
</dbReference>
<dbReference type="Pfam" id="PF23209">
    <property type="entry name" value="IDM1_C"/>
    <property type="match status" value="1"/>
</dbReference>
<evidence type="ECO:0000256" key="7">
    <source>
        <dbReference type="SAM" id="MobiDB-lite"/>
    </source>
</evidence>
<dbReference type="InterPro" id="IPR001965">
    <property type="entry name" value="Znf_PHD"/>
</dbReference>
<gene>
    <name evidence="9" type="ORF">Adt_30003</name>
</gene>
<dbReference type="PANTHER" id="PTHR47025:SF7">
    <property type="entry name" value="ACYL-COA N-ACYLTRANSFERASE WITH RING_FYVE_PHD-TYPE ZINC FINGER DOMAIN-CONTAINING PROTEIN"/>
    <property type="match status" value="1"/>
</dbReference>
<feature type="compositionally biased region" description="Polar residues" evidence="7">
    <location>
        <begin position="124"/>
        <end position="135"/>
    </location>
</feature>
<comment type="caution">
    <text evidence="9">The sequence shown here is derived from an EMBL/GenBank/DDBJ whole genome shotgun (WGS) entry which is preliminary data.</text>
</comment>
<sequence length="1087" mass="120317">MGVGVGEGEGEVCMSVLSDGMMEIDKQPRLEVKRDQQWMLDGSEIEPYAKRQAKESCAQYKASEVLNKSELESLTESQTMEVLNHTKLEHSQGETKEVLNDAEKEPWVESQPEEVPNDSESKPLAQTQEKGISKTSELDSCAQDQSEEVSNSRELEPFAESDGNEAFNEHCVQRLSKEVLNDVKLEQKEATNDLEVEHSAQNHVMQALEDGDVEPFSAENKVKEAPNDVELEPCANNQVKEASNDDILSEVSNPVLSPKDVTSSVTTSSQPVEMVGKDHVGSGEILSTCSRNSSDGSLCEEEHSRNETSESVSISRVVLEIPKDVSTTGIRKITFKFSKPKEDSNSYLSVPAAEPVTNNGFPNYYVDNPLCGPAAQPIPSNDVHCNNAWNAFDVGDMNKKMSSRIDVNDFYETQSPFPCVPNRELKMSKKVIPENYPTNVKKLLSTRILEGARVKYISISREREIPGIIKDGGYLCGCSICNFSKVVSAYEFELHAGSKTRHPNNNIYLENGKPIYSIIQELKTAPLSTLDEVIQDVAGSSINKEYFQVWKANVQRDNEMVCASKIHHSNPFGTYPSTISYPSQTIDDSVTPSSCSYSHNTVLNQQSYVEAPAERKRLIKKPRHYFSGSVGEHKRSSEGGTKKRDNDLHRLLFMPNGLPDGTDLAYYSKGKRILGGYKQGNGIVCSCCNTEISPSQFEAHAGWAAKRQPYRHIYTSSGLTLHDIALMLANGQNLATSSSDDMCAVCGDGGELIICNGCPRAFHAACLGLQCLPANDWHCPFCIDKFGPCKRAAGDSRPIIIRLTRVVKPPESGPGGCVVCRAQDFSAANFDDRTVILCDQCEKEYHVGCLRESGLCDLKELPEDKWFCCDECHKIYVALQNFASSGPEMIPAPVLAALATKHAVRGLSDGYRNDIHWRILSGKSRYPEHLLLLSRAAAIFRERFDPIIAKSGRDLIPVMVYARNISGQEFSGMYCVVLIVKSVVVSAGLIRIFGREAAELPLVATSRSKQGKGYFQALFSCIERLLSSMNVKTLVLPAAEEAESMWTKKLGFRKMSEEQMFKYTRTLQLTIFKGTSLLEKEVQPAAD</sequence>
<dbReference type="InterPro" id="IPR013083">
    <property type="entry name" value="Znf_RING/FYVE/PHD"/>
</dbReference>
<evidence type="ECO:0000256" key="3">
    <source>
        <dbReference type="ARBA" id="ARBA00022771"/>
    </source>
</evidence>
<protein>
    <submittedName>
        <fullName evidence="9">Acyl-CoA N-acyltransferase with RING/FYVE/PHD-type zinc finger domain</fullName>
    </submittedName>
</protein>
<feature type="compositionally biased region" description="Basic and acidic residues" evidence="7">
    <location>
        <begin position="87"/>
        <end position="107"/>
    </location>
</feature>
<evidence type="ECO:0000256" key="2">
    <source>
        <dbReference type="ARBA" id="ARBA00022723"/>
    </source>
</evidence>
<dbReference type="SMART" id="SM00249">
    <property type="entry name" value="PHD"/>
    <property type="match status" value="2"/>
</dbReference>
<dbReference type="SUPFAM" id="SSF55729">
    <property type="entry name" value="Acyl-CoA N-acyltransferases (Nat)"/>
    <property type="match status" value="1"/>
</dbReference>
<dbReference type="InterPro" id="IPR032308">
    <property type="entry name" value="TDBD"/>
</dbReference>
<feature type="domain" description="PHD-type" evidence="8">
    <location>
        <begin position="740"/>
        <end position="785"/>
    </location>
</feature>
<dbReference type="InterPro" id="IPR059153">
    <property type="entry name" value="NSD_PHD-1st"/>
</dbReference>
<dbReference type="InterPro" id="IPR056511">
    <property type="entry name" value="IDM1_C"/>
</dbReference>
<dbReference type="SUPFAM" id="SSF57903">
    <property type="entry name" value="FYVE/PHD zinc finger"/>
    <property type="match status" value="2"/>
</dbReference>
<dbReference type="FunFam" id="3.30.40.10:FF:000413">
    <property type="entry name" value="PHD zinc finger protein"/>
    <property type="match status" value="1"/>
</dbReference>
<dbReference type="InterPro" id="IPR019786">
    <property type="entry name" value="Zinc_finger_PHD-type_CS"/>
</dbReference>
<dbReference type="PROSITE" id="PS50016">
    <property type="entry name" value="ZF_PHD_2"/>
    <property type="match status" value="2"/>
</dbReference>
<dbReference type="Gene3D" id="3.30.40.10">
    <property type="entry name" value="Zinc/RING finger domain, C3HC4 (zinc finger)"/>
    <property type="match status" value="2"/>
</dbReference>
<feature type="region of interest" description="Disordered" evidence="7">
    <location>
        <begin position="289"/>
        <end position="310"/>
    </location>
</feature>
<evidence type="ECO:0000313" key="9">
    <source>
        <dbReference type="EMBL" id="KAL2485247.1"/>
    </source>
</evidence>
<proteinExistence type="predicted"/>
<dbReference type="AlphaFoldDB" id="A0ABD1RA08"/>
<evidence type="ECO:0000256" key="5">
    <source>
        <dbReference type="ARBA" id="ARBA00023242"/>
    </source>
</evidence>
<evidence type="ECO:0000256" key="1">
    <source>
        <dbReference type="ARBA" id="ARBA00004123"/>
    </source>
</evidence>
<keyword evidence="10" id="KW-1185">Reference proteome</keyword>
<dbReference type="Pfam" id="PF16135">
    <property type="entry name" value="TDBD"/>
    <property type="match status" value="2"/>
</dbReference>
<evidence type="ECO:0000313" key="10">
    <source>
        <dbReference type="Proteomes" id="UP001604336"/>
    </source>
</evidence>
<feature type="domain" description="PHD-type" evidence="8">
    <location>
        <begin position="814"/>
        <end position="875"/>
    </location>
</feature>
<evidence type="ECO:0000259" key="8">
    <source>
        <dbReference type="PROSITE" id="PS50016"/>
    </source>
</evidence>
<dbReference type="GO" id="GO:0008270">
    <property type="term" value="F:zinc ion binding"/>
    <property type="evidence" value="ECO:0007669"/>
    <property type="project" value="UniProtKB-KW"/>
</dbReference>
<dbReference type="InterPro" id="IPR011011">
    <property type="entry name" value="Znf_FYVE_PHD"/>
</dbReference>
<evidence type="ECO:0000256" key="6">
    <source>
        <dbReference type="PROSITE-ProRule" id="PRU00146"/>
    </source>
</evidence>
<comment type="subcellular location">
    <subcellularLocation>
        <location evidence="1">Nucleus</location>
    </subcellularLocation>
</comment>
<accession>A0ABD1RA08</accession>
<reference evidence="10" key="1">
    <citation type="submission" date="2024-07" db="EMBL/GenBank/DDBJ databases">
        <title>Two chromosome-level genome assemblies of Korean endemic species Abeliophyllum distichum and Forsythia ovata (Oleaceae).</title>
        <authorList>
            <person name="Jang H."/>
        </authorList>
    </citation>
    <scope>NUCLEOTIDE SEQUENCE [LARGE SCALE GENOMIC DNA]</scope>
</reference>
<feature type="region of interest" description="Disordered" evidence="7">
    <location>
        <begin position="87"/>
        <end position="167"/>
    </location>
</feature>
<dbReference type="CDD" id="cd15539">
    <property type="entry name" value="PHD1_AIRE"/>
    <property type="match status" value="1"/>
</dbReference>
<organism evidence="9 10">
    <name type="scientific">Abeliophyllum distichum</name>
    <dbReference type="NCBI Taxonomy" id="126358"/>
    <lineage>
        <taxon>Eukaryota</taxon>
        <taxon>Viridiplantae</taxon>
        <taxon>Streptophyta</taxon>
        <taxon>Embryophyta</taxon>
        <taxon>Tracheophyta</taxon>
        <taxon>Spermatophyta</taxon>
        <taxon>Magnoliopsida</taxon>
        <taxon>eudicotyledons</taxon>
        <taxon>Gunneridae</taxon>
        <taxon>Pentapetalae</taxon>
        <taxon>asterids</taxon>
        <taxon>lamiids</taxon>
        <taxon>Lamiales</taxon>
        <taxon>Oleaceae</taxon>
        <taxon>Forsythieae</taxon>
        <taxon>Abeliophyllum</taxon>
    </lineage>
</organism>